<dbReference type="Pfam" id="PF13376">
    <property type="entry name" value="OmdA"/>
    <property type="match status" value="1"/>
</dbReference>
<dbReference type="Proteomes" id="UP000289323">
    <property type="component" value="Unassembled WGS sequence"/>
</dbReference>
<protein>
    <submittedName>
        <fullName evidence="1">382afefe-ca3a-487e-957a-724f2fc53a60</fullName>
    </submittedName>
</protein>
<evidence type="ECO:0000313" key="2">
    <source>
        <dbReference type="Proteomes" id="UP000289323"/>
    </source>
</evidence>
<accession>A0A446BKD1</accession>
<reference evidence="1 2" key="1">
    <citation type="submission" date="2018-04" db="EMBL/GenBank/DDBJ databases">
        <authorList>
            <person name="Huttner S."/>
            <person name="Dainat J."/>
        </authorList>
    </citation>
    <scope>NUCLEOTIDE SEQUENCE [LARGE SCALE GENOMIC DNA]</scope>
</reference>
<dbReference type="EMBL" id="OUUZ01000009">
    <property type="protein sequence ID" value="SPQ22962.1"/>
    <property type="molecule type" value="Genomic_DNA"/>
</dbReference>
<name>A0A446BKD1_9PEZI</name>
<evidence type="ECO:0000313" key="1">
    <source>
        <dbReference type="EMBL" id="SPQ22962.1"/>
    </source>
</evidence>
<organism evidence="1 2">
    <name type="scientific">Thermothielavioides terrestris</name>
    <dbReference type="NCBI Taxonomy" id="2587410"/>
    <lineage>
        <taxon>Eukaryota</taxon>
        <taxon>Fungi</taxon>
        <taxon>Dikarya</taxon>
        <taxon>Ascomycota</taxon>
        <taxon>Pezizomycotina</taxon>
        <taxon>Sordariomycetes</taxon>
        <taxon>Sordariomycetidae</taxon>
        <taxon>Sordariales</taxon>
        <taxon>Chaetomiaceae</taxon>
        <taxon>Thermothielavioides</taxon>
    </lineage>
</organism>
<dbReference type="AlphaFoldDB" id="A0A446BKD1"/>
<gene>
    <name evidence="1" type="ORF">TT172_LOCUS5381</name>
</gene>
<proteinExistence type="predicted"/>
<sequence>MPVRTRLTAKALREVKSTAASARATVAPTTSPTAAPAEPIQLFEDAAAWETWLEANHTNAAGLWLKISKRGSNVASVTYDEALDVALCFGWIDGQKKSYDANHFIQRFTPRRPRSMWSKRNVDRVAVLIAAGRMRPPGQAEIDAAKADGRWEKAYSSSSVMEVPADFQAALDQNKKARAFFDGLGKTKRYQFLWRLATTKREETKRKKIEQFVALLAEGKTL</sequence>